<comment type="caution">
    <text evidence="2">The sequence shown here is derived from an EMBL/GenBank/DDBJ whole genome shotgun (WGS) entry which is preliminary data.</text>
</comment>
<organism evidence="2 3">
    <name type="scientific">Phyllosticta capitalensis</name>
    <dbReference type="NCBI Taxonomy" id="121624"/>
    <lineage>
        <taxon>Eukaryota</taxon>
        <taxon>Fungi</taxon>
        <taxon>Dikarya</taxon>
        <taxon>Ascomycota</taxon>
        <taxon>Pezizomycotina</taxon>
        <taxon>Dothideomycetes</taxon>
        <taxon>Dothideomycetes incertae sedis</taxon>
        <taxon>Botryosphaeriales</taxon>
        <taxon>Phyllostictaceae</taxon>
        <taxon>Phyllosticta</taxon>
    </lineage>
</organism>
<proteinExistence type="predicted"/>
<protein>
    <submittedName>
        <fullName evidence="2">Uncharacterized protein</fullName>
    </submittedName>
</protein>
<reference evidence="2 3" key="1">
    <citation type="submission" date="2024-04" db="EMBL/GenBank/DDBJ databases">
        <title>Phyllosticta paracitricarpa is synonymous to the EU quarantine fungus P. citricarpa based on phylogenomic analyses.</title>
        <authorList>
            <consortium name="Lawrence Berkeley National Laboratory"/>
            <person name="Van Ingen-Buijs V.A."/>
            <person name="Van Westerhoven A.C."/>
            <person name="Haridas S."/>
            <person name="Skiadas P."/>
            <person name="Martin F."/>
            <person name="Groenewald J.Z."/>
            <person name="Crous P.W."/>
            <person name="Seidl M.F."/>
        </authorList>
    </citation>
    <scope>NUCLEOTIDE SEQUENCE [LARGE SCALE GENOMIC DNA]</scope>
    <source>
        <strain evidence="2 3">CBS 123374</strain>
    </source>
</reference>
<evidence type="ECO:0000256" key="1">
    <source>
        <dbReference type="SAM" id="MobiDB-lite"/>
    </source>
</evidence>
<dbReference type="EMBL" id="JBBWRZ010000005">
    <property type="protein sequence ID" value="KAK8235861.1"/>
    <property type="molecule type" value="Genomic_DNA"/>
</dbReference>
<accession>A0ABR1YRE0</accession>
<feature type="compositionally biased region" description="Acidic residues" evidence="1">
    <location>
        <begin position="404"/>
        <end position="416"/>
    </location>
</feature>
<gene>
    <name evidence="2" type="ORF">HDK90DRAFT_466180</name>
</gene>
<name>A0ABR1YRE0_9PEZI</name>
<keyword evidence="3" id="KW-1185">Reference proteome</keyword>
<feature type="region of interest" description="Disordered" evidence="1">
    <location>
        <begin position="115"/>
        <end position="148"/>
    </location>
</feature>
<evidence type="ECO:0000313" key="2">
    <source>
        <dbReference type="EMBL" id="KAK8235861.1"/>
    </source>
</evidence>
<feature type="region of interest" description="Disordered" evidence="1">
    <location>
        <begin position="358"/>
        <end position="416"/>
    </location>
</feature>
<evidence type="ECO:0000313" key="3">
    <source>
        <dbReference type="Proteomes" id="UP001492380"/>
    </source>
</evidence>
<dbReference type="Proteomes" id="UP001492380">
    <property type="component" value="Unassembled WGS sequence"/>
</dbReference>
<sequence>MESFVSDADACAIHCLTSDNAFAKTWQRGWPTSPGEFGSPKHFTQSPGEVMMPWATEDQEAPKQQSEHSSDPAAKLDSLINYHGHTSPLSTTTHSFASSNPQAVKNERLLNTRQSTLFPHSPKNITMEDIDPARPGNADAAQQQERPLRPSPITLEMAEKDHEHPLEWTVNLSASWYPEYSATAPEVCLWASAPRHIQERHWVKAASPDSSSDALRVATVLRQADSTLYEVPTNVGLLYPHFARGYPVTSRRDGPHELFPSGSKGLKQLDLIQVPPEDLQGARYIAAGYHFVPSPSKLSQMVTAIDLESEETASRYGQGRTFGVKGGFRPRALTLNHANAAPPLVTPWVSDPEFEADMEDVPLTSPPLVPEDLLEDSPPSSPPRFDDESFGEYYGPINQFTGDLSDDSDASIYSDDMDPFLDYESSDHAEPDLIHNGSDDQEELDEEFELESMGCWSTTAHVRLDAATEDQRQDLTDSIHDNCDHAHFATDKPEQLVDLPPGYRWTAHSFALHHSGPRLIVYAPPADEDDFDDRVSDFGSDGTSEFASSPVKMMQGNRPALWSAPILEEEEEGEDEEPESDEPFKTLYEGFLDAYGSEFGQDNGEAEFASIARPFPGVLSLMSLLGELFQPTTPSL</sequence>